<accession>A0AA36N7T6</accession>
<protein>
    <submittedName>
        <fullName evidence="1">Uncharacterized protein</fullName>
    </submittedName>
</protein>
<comment type="caution">
    <text evidence="1">The sequence shown here is derived from an EMBL/GenBank/DDBJ whole genome shotgun (WGS) entry which is preliminary data.</text>
</comment>
<proteinExistence type="predicted"/>
<evidence type="ECO:0000313" key="1">
    <source>
        <dbReference type="EMBL" id="CAJ1393621.1"/>
    </source>
</evidence>
<organism evidence="1 2">
    <name type="scientific">Effrenium voratum</name>
    <dbReference type="NCBI Taxonomy" id="2562239"/>
    <lineage>
        <taxon>Eukaryota</taxon>
        <taxon>Sar</taxon>
        <taxon>Alveolata</taxon>
        <taxon>Dinophyceae</taxon>
        <taxon>Suessiales</taxon>
        <taxon>Symbiodiniaceae</taxon>
        <taxon>Effrenium</taxon>
    </lineage>
</organism>
<evidence type="ECO:0000313" key="2">
    <source>
        <dbReference type="Proteomes" id="UP001178507"/>
    </source>
</evidence>
<reference evidence="1" key="1">
    <citation type="submission" date="2023-08" db="EMBL/GenBank/DDBJ databases">
        <authorList>
            <person name="Chen Y."/>
            <person name="Shah S."/>
            <person name="Dougan E. K."/>
            <person name="Thang M."/>
            <person name="Chan C."/>
        </authorList>
    </citation>
    <scope>NUCLEOTIDE SEQUENCE</scope>
</reference>
<gene>
    <name evidence="1" type="ORF">EVOR1521_LOCUS18450</name>
</gene>
<sequence length="657" mass="72430">MSFVYFDDGYVSGAALQAQRRFFYLGDARPGPRPTGCPVYLFAGIWEERDALKEEEAAICSGRRLFWQVPSKQDWSMQVAYSARAVPPHQHVPALERFDERVRHAFVNCTGVPLYEGAWHAHAAYVASLLGARGLAGRVDAAWEAEGLPALATLQRALEELNANLLPAARLPWPCEERPRQQALSRKLDRACLDAELATADAATKAHLRLVASDGAGAWLHALPTTDPATRFGPELFRIALRRRLRVPVQEQDTPCVACGRAMDAWGDHALVCSCRGDRTLRHNALRDLVCWIAKRAGCQPEKEKAGLLPGRPDHDRLFEDATIGRRRPADIYLPRGREGQPVCWDFAVTSGLQAQDLHGSAAGAESVAARYEQRKRAHLGTEDLCRSGGLQYVPVVLEAHGGSWGPAAKKAFAWLSQAWGAAEGLSGGQAAEQLAQRISLSLHRENACAVVRRLVLPEPGHADSGPLWPPFAADDAMPKAGYCLLLLPLPVVLLVFRVWALQRLTRRLDTALQRLSSQLQALRECRMLELSPGAGAPLPPPVAQDILTPPGLLKGPDSILGDIYDGFGSYPLELEARRRFGASDWGMRVPQLPTQELDEHRRRFGDSFRRQTRYHDLGGLEREVVLGTMQKLVSESPGLDWYDYDSLGLSKLISRG</sequence>
<dbReference type="Proteomes" id="UP001178507">
    <property type="component" value="Unassembled WGS sequence"/>
</dbReference>
<keyword evidence="2" id="KW-1185">Reference proteome</keyword>
<dbReference type="AlphaFoldDB" id="A0AA36N7T6"/>
<name>A0AA36N7T6_9DINO</name>
<dbReference type="EMBL" id="CAUJNA010002602">
    <property type="protein sequence ID" value="CAJ1393621.1"/>
    <property type="molecule type" value="Genomic_DNA"/>
</dbReference>